<keyword evidence="1" id="KW-1133">Transmembrane helix</keyword>
<protein>
    <submittedName>
        <fullName evidence="3">Uncharacterized protein</fullName>
    </submittedName>
</protein>
<keyword evidence="1" id="KW-0472">Membrane</keyword>
<dbReference type="EMBL" id="JARQWQ010000016">
    <property type="protein sequence ID" value="KAK2566643.1"/>
    <property type="molecule type" value="Genomic_DNA"/>
</dbReference>
<sequence>MSLKVELFVFIVSNILAAFAGHEVFGYPDAHDSYGNGDGGDINCPSIVFPPELGGSCRVRDFCSKVTCVAHVRKKQVRITFQINRCEQPLTATVTFKSHGFSVDWSYTFKDGDVIKLPQDDKRLSYVGKLTISLKLELMGDADESLNRQFHTTPLDGQMLLSSNYCGFSAWFSRQPQYIKILIITGPVLALICFFLFAACGCCNCWKRRAPARLQVNIPSHRLQISPVKNKLPRQRLINEA</sequence>
<comment type="caution">
    <text evidence="3">The sequence shown here is derived from an EMBL/GenBank/DDBJ whole genome shotgun (WGS) entry which is preliminary data.</text>
</comment>
<evidence type="ECO:0000256" key="2">
    <source>
        <dbReference type="SAM" id="SignalP"/>
    </source>
</evidence>
<keyword evidence="2" id="KW-0732">Signal</keyword>
<keyword evidence="4" id="KW-1185">Reference proteome</keyword>
<feature type="chain" id="PRO_5041903702" evidence="2">
    <location>
        <begin position="18"/>
        <end position="241"/>
    </location>
</feature>
<evidence type="ECO:0000256" key="1">
    <source>
        <dbReference type="SAM" id="Phobius"/>
    </source>
</evidence>
<organism evidence="3 4">
    <name type="scientific">Acropora cervicornis</name>
    <name type="common">Staghorn coral</name>
    <dbReference type="NCBI Taxonomy" id="6130"/>
    <lineage>
        <taxon>Eukaryota</taxon>
        <taxon>Metazoa</taxon>
        <taxon>Cnidaria</taxon>
        <taxon>Anthozoa</taxon>
        <taxon>Hexacorallia</taxon>
        <taxon>Scleractinia</taxon>
        <taxon>Astrocoeniina</taxon>
        <taxon>Acroporidae</taxon>
        <taxon>Acropora</taxon>
    </lineage>
</organism>
<accession>A0AAD9V9V7</accession>
<keyword evidence="1" id="KW-0812">Transmembrane</keyword>
<feature type="transmembrane region" description="Helical" evidence="1">
    <location>
        <begin position="181"/>
        <end position="206"/>
    </location>
</feature>
<feature type="signal peptide" evidence="2">
    <location>
        <begin position="1"/>
        <end position="17"/>
    </location>
</feature>
<gene>
    <name evidence="3" type="ORF">P5673_009303</name>
</gene>
<dbReference type="Proteomes" id="UP001249851">
    <property type="component" value="Unassembled WGS sequence"/>
</dbReference>
<reference evidence="3" key="1">
    <citation type="journal article" date="2023" name="G3 (Bethesda)">
        <title>Whole genome assembly and annotation of the endangered Caribbean coral Acropora cervicornis.</title>
        <authorList>
            <person name="Selwyn J.D."/>
            <person name="Vollmer S.V."/>
        </authorList>
    </citation>
    <scope>NUCLEOTIDE SEQUENCE</scope>
    <source>
        <strain evidence="3">K2</strain>
    </source>
</reference>
<proteinExistence type="predicted"/>
<evidence type="ECO:0000313" key="4">
    <source>
        <dbReference type="Proteomes" id="UP001249851"/>
    </source>
</evidence>
<reference evidence="3" key="2">
    <citation type="journal article" date="2023" name="Science">
        <title>Genomic signatures of disease resistance in endangered staghorn corals.</title>
        <authorList>
            <person name="Vollmer S.V."/>
            <person name="Selwyn J.D."/>
            <person name="Despard B.A."/>
            <person name="Roesel C.L."/>
        </authorList>
    </citation>
    <scope>NUCLEOTIDE SEQUENCE</scope>
    <source>
        <strain evidence="3">K2</strain>
    </source>
</reference>
<name>A0AAD9V9V7_ACRCE</name>
<dbReference type="AlphaFoldDB" id="A0AAD9V9V7"/>
<evidence type="ECO:0000313" key="3">
    <source>
        <dbReference type="EMBL" id="KAK2566643.1"/>
    </source>
</evidence>